<keyword evidence="13" id="KW-0687">Ribonucleoprotein</keyword>
<feature type="binding site" evidence="8">
    <location>
        <position position="193"/>
    </location>
    <ligand>
        <name>[4Fe-4S] cluster</name>
        <dbReference type="ChEBI" id="CHEBI:49883"/>
        <label>2</label>
        <note>4Fe-4S-S-AdoMet</note>
    </ligand>
</feature>
<dbReference type="PANTHER" id="PTHR43837:SF1">
    <property type="entry name" value="RIBOSOMAL PROTEIN US12 METHYLTHIOTRANSFERASE RIMO"/>
    <property type="match status" value="1"/>
</dbReference>
<keyword evidence="14" id="KW-1185">Reference proteome</keyword>
<evidence type="ECO:0000259" key="10">
    <source>
        <dbReference type="PROSITE" id="PS50926"/>
    </source>
</evidence>
<dbReference type="InterPro" id="IPR005839">
    <property type="entry name" value="Methylthiotransferase"/>
</dbReference>
<evidence type="ECO:0000256" key="1">
    <source>
        <dbReference type="ARBA" id="ARBA00022485"/>
    </source>
</evidence>
<dbReference type="HAMAP" id="MF_01865">
    <property type="entry name" value="MTTase_RimO"/>
    <property type="match status" value="1"/>
</dbReference>
<feature type="binding site" evidence="8">
    <location>
        <position position="87"/>
    </location>
    <ligand>
        <name>[4Fe-4S] cluster</name>
        <dbReference type="ChEBI" id="CHEBI:49883"/>
        <label>1</label>
    </ligand>
</feature>
<accession>A0ABX7PM27</accession>
<dbReference type="GO" id="GO:0005840">
    <property type="term" value="C:ribosome"/>
    <property type="evidence" value="ECO:0007669"/>
    <property type="project" value="UniProtKB-KW"/>
</dbReference>
<dbReference type="PROSITE" id="PS51918">
    <property type="entry name" value="RADICAL_SAM"/>
    <property type="match status" value="1"/>
</dbReference>
<reference evidence="13 14" key="1">
    <citation type="submission" date="2017-06" db="EMBL/GenBank/DDBJ databases">
        <title>Complete Genome Sequence of the Soil Carbazole-Degrading Bacterium Nocardioides aromaticivorans IC177.</title>
        <authorList>
            <person name="Vejarano F."/>
            <person name="Suzuki-Minakuchi C."/>
            <person name="Ohtsubo Y."/>
            <person name="Tsuda M."/>
            <person name="Okada K."/>
            <person name="Nojiri H."/>
        </authorList>
    </citation>
    <scope>NUCLEOTIDE SEQUENCE [LARGE SCALE GENOMIC DNA]</scope>
    <source>
        <strain evidence="13 14">IC177</strain>
    </source>
</reference>
<feature type="domain" description="MTTase N-terminal" evidence="11">
    <location>
        <begin position="8"/>
        <end position="124"/>
    </location>
</feature>
<dbReference type="PANTHER" id="PTHR43837">
    <property type="entry name" value="RIBOSOMAL PROTEIN S12 METHYLTHIOTRANSFERASE RIMO"/>
    <property type="match status" value="1"/>
</dbReference>
<dbReference type="Gene3D" id="2.40.50.140">
    <property type="entry name" value="Nucleic acid-binding proteins"/>
    <property type="match status" value="1"/>
</dbReference>
<dbReference type="SFLD" id="SFLDS00029">
    <property type="entry name" value="Radical_SAM"/>
    <property type="match status" value="1"/>
</dbReference>
<feature type="binding site" evidence="8">
    <location>
        <position position="17"/>
    </location>
    <ligand>
        <name>[4Fe-4S] cluster</name>
        <dbReference type="ChEBI" id="CHEBI:49883"/>
        <label>1</label>
    </ligand>
</feature>
<keyword evidence="5 8" id="KW-0479">Metal-binding</keyword>
<evidence type="ECO:0000259" key="11">
    <source>
        <dbReference type="PROSITE" id="PS51449"/>
    </source>
</evidence>
<dbReference type="Proteomes" id="UP000662818">
    <property type="component" value="Chromosome"/>
</dbReference>
<dbReference type="SMART" id="SM00729">
    <property type="entry name" value="Elp3"/>
    <property type="match status" value="1"/>
</dbReference>
<dbReference type="InterPro" id="IPR005840">
    <property type="entry name" value="Ribosomal_uS12_MeSTrfase_RimO"/>
</dbReference>
<feature type="region of interest" description="Disordered" evidence="9">
    <location>
        <begin position="423"/>
        <end position="448"/>
    </location>
</feature>
<evidence type="ECO:0000256" key="9">
    <source>
        <dbReference type="SAM" id="MobiDB-lite"/>
    </source>
</evidence>
<feature type="domain" description="Radical SAM core" evidence="12">
    <location>
        <begin position="175"/>
        <end position="405"/>
    </location>
</feature>
<feature type="binding site" evidence="8">
    <location>
        <position position="189"/>
    </location>
    <ligand>
        <name>[4Fe-4S] cluster</name>
        <dbReference type="ChEBI" id="CHEBI:49883"/>
        <label>2</label>
        <note>4Fe-4S-S-AdoMet</note>
    </ligand>
</feature>
<comment type="similarity">
    <text evidence="8">Belongs to the methylthiotransferase family. RimO subfamily.</text>
</comment>
<evidence type="ECO:0000256" key="3">
    <source>
        <dbReference type="ARBA" id="ARBA00022679"/>
    </source>
</evidence>
<gene>
    <name evidence="8 13" type="primary">rimO</name>
    <name evidence="13" type="ORF">CFH99_14475</name>
</gene>
<dbReference type="InterPro" id="IPR007197">
    <property type="entry name" value="rSAM"/>
</dbReference>
<comment type="subcellular location">
    <subcellularLocation>
        <location evidence="8">Cytoplasm</location>
    </subcellularLocation>
</comment>
<dbReference type="InterPro" id="IPR013848">
    <property type="entry name" value="Methylthiotransferase_N"/>
</dbReference>
<dbReference type="SFLD" id="SFLDG01061">
    <property type="entry name" value="methylthiotransferase"/>
    <property type="match status" value="1"/>
</dbReference>
<dbReference type="EMBL" id="CP022295">
    <property type="protein sequence ID" value="QSR26832.1"/>
    <property type="molecule type" value="Genomic_DNA"/>
</dbReference>
<dbReference type="Gene3D" id="3.40.50.12160">
    <property type="entry name" value="Methylthiotransferase, N-terminal domain"/>
    <property type="match status" value="1"/>
</dbReference>
<comment type="cofactor">
    <cofactor evidence="8">
        <name>[4Fe-4S] cluster</name>
        <dbReference type="ChEBI" id="CHEBI:49883"/>
    </cofactor>
    <text evidence="8">Binds 2 [4Fe-4S] clusters. One cluster is coordinated with 3 cysteines and an exchangeable S-adenosyl-L-methionine.</text>
</comment>
<evidence type="ECO:0000256" key="5">
    <source>
        <dbReference type="ARBA" id="ARBA00022723"/>
    </source>
</evidence>
<dbReference type="Pfam" id="PF04055">
    <property type="entry name" value="Radical_SAM"/>
    <property type="match status" value="1"/>
</dbReference>
<dbReference type="InterPro" id="IPR002792">
    <property type="entry name" value="TRAM_dom"/>
</dbReference>
<evidence type="ECO:0000313" key="14">
    <source>
        <dbReference type="Proteomes" id="UP000662818"/>
    </source>
</evidence>
<evidence type="ECO:0000256" key="8">
    <source>
        <dbReference type="HAMAP-Rule" id="MF_01865"/>
    </source>
</evidence>
<proteinExistence type="inferred from homology"/>
<sequence>MTSTPTPVSVALLTLGCARNDVDSEELAGRLAADGFTLVDDPEDADTVVVNTCGFVDAAKKDSIDTLLAAADLKESGRPQAVVAVGCLAERYGEELASSLPEADAVLGFDDYQDISGRLRSILAGEKPHPHTPRDRRLLLPISPAERQAVVETADFAGTEVDIAIPGRSAIRRRLDGGPMAPLKLASGCDRRCTFCAIPMFRGSFVSRRPSDVLQEAHWLAEQGVKELFLVSENSTSYGKDLGDLGLLETLLPELAAVDGIERVRVSYLQPAETRPGLVRAIATTPGVAPYFDLSFQHASATVLRRMRRFGDPESFLALLDQVRALAPEAGVRSNVIVGFPGETEEEFQTLCDFLVAARMDVTGVFGYSDEDGTEAEKLDGKLDADEINARVQHLNDLVGELSAERAEERIGSTVEVLVEEVDPDGTGDGTVEGRAAEQGPEVDGTTRVLGVPDAEVGDFVRAVVVASDGVDLIAEPAGGRA</sequence>
<evidence type="ECO:0000256" key="2">
    <source>
        <dbReference type="ARBA" id="ARBA00022490"/>
    </source>
</evidence>
<dbReference type="Gene3D" id="3.80.30.20">
    <property type="entry name" value="tm_1862 like domain"/>
    <property type="match status" value="1"/>
</dbReference>
<dbReference type="Pfam" id="PF00919">
    <property type="entry name" value="UPF0004"/>
    <property type="match status" value="1"/>
</dbReference>
<evidence type="ECO:0000256" key="6">
    <source>
        <dbReference type="ARBA" id="ARBA00023004"/>
    </source>
</evidence>
<dbReference type="NCBIfam" id="TIGR00089">
    <property type="entry name" value="MiaB/RimO family radical SAM methylthiotransferase"/>
    <property type="match status" value="1"/>
</dbReference>
<evidence type="ECO:0000259" key="12">
    <source>
        <dbReference type="PROSITE" id="PS51918"/>
    </source>
</evidence>
<keyword evidence="6 8" id="KW-0408">Iron</keyword>
<dbReference type="SFLD" id="SFLDG01082">
    <property type="entry name" value="B12-binding_domain_containing"/>
    <property type="match status" value="1"/>
</dbReference>
<dbReference type="PROSITE" id="PS50926">
    <property type="entry name" value="TRAM"/>
    <property type="match status" value="1"/>
</dbReference>
<dbReference type="InterPro" id="IPR023404">
    <property type="entry name" value="rSAM_horseshoe"/>
</dbReference>
<dbReference type="SFLD" id="SFLDF00274">
    <property type="entry name" value="ribosomal_protein_S12_methylth"/>
    <property type="match status" value="1"/>
</dbReference>
<keyword evidence="4 8" id="KW-0949">S-adenosyl-L-methionine</keyword>
<keyword evidence="1 8" id="KW-0004">4Fe-4S</keyword>
<dbReference type="Pfam" id="PF18693">
    <property type="entry name" value="TRAM_2"/>
    <property type="match status" value="1"/>
</dbReference>
<evidence type="ECO:0000256" key="4">
    <source>
        <dbReference type="ARBA" id="ARBA00022691"/>
    </source>
</evidence>
<comment type="function">
    <text evidence="8">Catalyzes the methylthiolation of an aspartic acid residue of ribosomal protein uS12.</text>
</comment>
<dbReference type="InterPro" id="IPR020612">
    <property type="entry name" value="Methylthiotransferase_CS"/>
</dbReference>
<feature type="binding site" evidence="8">
    <location>
        <position position="53"/>
    </location>
    <ligand>
        <name>[4Fe-4S] cluster</name>
        <dbReference type="ChEBI" id="CHEBI:49883"/>
        <label>1</label>
    </ligand>
</feature>
<dbReference type="PROSITE" id="PS51449">
    <property type="entry name" value="MTTASE_N"/>
    <property type="match status" value="1"/>
</dbReference>
<dbReference type="RefSeq" id="WP_207005990.1">
    <property type="nucleotide sequence ID" value="NZ_CP022295.1"/>
</dbReference>
<dbReference type="EC" id="2.8.4.4" evidence="8"/>
<feature type="binding site" evidence="8">
    <location>
        <position position="196"/>
    </location>
    <ligand>
        <name>[4Fe-4S] cluster</name>
        <dbReference type="ChEBI" id="CHEBI:49883"/>
        <label>2</label>
        <note>4Fe-4S-S-AdoMet</note>
    </ligand>
</feature>
<dbReference type="CDD" id="cd01335">
    <property type="entry name" value="Radical_SAM"/>
    <property type="match status" value="1"/>
</dbReference>
<dbReference type="PROSITE" id="PS01278">
    <property type="entry name" value="MTTASE_RADICAL"/>
    <property type="match status" value="1"/>
</dbReference>
<keyword evidence="2 8" id="KW-0963">Cytoplasm</keyword>
<feature type="domain" description="TRAM" evidence="10">
    <location>
        <begin position="408"/>
        <end position="479"/>
    </location>
</feature>
<evidence type="ECO:0000256" key="7">
    <source>
        <dbReference type="ARBA" id="ARBA00023014"/>
    </source>
</evidence>
<dbReference type="NCBIfam" id="TIGR01125">
    <property type="entry name" value="30S ribosomal protein S12 methylthiotransferase RimO"/>
    <property type="match status" value="1"/>
</dbReference>
<keyword evidence="3 8" id="KW-0808">Transferase</keyword>
<comment type="catalytic activity">
    <reaction evidence="8">
        <text>L-aspartate(89)-[ribosomal protein uS12]-hydrogen + (sulfur carrier)-SH + AH2 + 2 S-adenosyl-L-methionine = 3-methylsulfanyl-L-aspartate(89)-[ribosomal protein uS12]-hydrogen + (sulfur carrier)-H + 5'-deoxyadenosine + L-methionine + A + S-adenosyl-L-homocysteine + 2 H(+)</text>
        <dbReference type="Rhea" id="RHEA:37087"/>
        <dbReference type="Rhea" id="RHEA-COMP:10460"/>
        <dbReference type="Rhea" id="RHEA-COMP:10461"/>
        <dbReference type="Rhea" id="RHEA-COMP:14737"/>
        <dbReference type="Rhea" id="RHEA-COMP:14739"/>
        <dbReference type="ChEBI" id="CHEBI:13193"/>
        <dbReference type="ChEBI" id="CHEBI:15378"/>
        <dbReference type="ChEBI" id="CHEBI:17319"/>
        <dbReference type="ChEBI" id="CHEBI:17499"/>
        <dbReference type="ChEBI" id="CHEBI:29917"/>
        <dbReference type="ChEBI" id="CHEBI:29961"/>
        <dbReference type="ChEBI" id="CHEBI:57844"/>
        <dbReference type="ChEBI" id="CHEBI:57856"/>
        <dbReference type="ChEBI" id="CHEBI:59789"/>
        <dbReference type="ChEBI" id="CHEBI:64428"/>
        <dbReference type="ChEBI" id="CHEBI:73599"/>
        <dbReference type="EC" id="2.8.4.4"/>
    </reaction>
</comment>
<protein>
    <recommendedName>
        <fullName evidence="8">Ribosomal protein uS12 methylthiotransferase RimO</fullName>
        <shortName evidence="8">uS12 MTTase</shortName>
        <shortName evidence="8">uS12 methylthiotransferase</shortName>
        <ecNumber evidence="8">2.8.4.4</ecNumber>
    </recommendedName>
    <alternativeName>
        <fullName evidence="8">Ribosomal protein uS12 (aspartate-C(3))-methylthiotransferase</fullName>
    </alternativeName>
    <alternativeName>
        <fullName evidence="8">Ribosome maturation factor RimO</fullName>
    </alternativeName>
</protein>
<dbReference type="InterPro" id="IPR038135">
    <property type="entry name" value="Methylthiotransferase_N_sf"/>
</dbReference>
<dbReference type="InterPro" id="IPR012340">
    <property type="entry name" value="NA-bd_OB-fold"/>
</dbReference>
<dbReference type="InterPro" id="IPR006638">
    <property type="entry name" value="Elp3/MiaA/NifB-like_rSAM"/>
</dbReference>
<keyword evidence="13" id="KW-0689">Ribosomal protein</keyword>
<keyword evidence="7 8" id="KW-0411">Iron-sulfur</keyword>
<dbReference type="InterPro" id="IPR058240">
    <property type="entry name" value="rSAM_sf"/>
</dbReference>
<organism evidence="13 14">
    <name type="scientific">Nocardioides aromaticivorans</name>
    <dbReference type="NCBI Taxonomy" id="200618"/>
    <lineage>
        <taxon>Bacteria</taxon>
        <taxon>Bacillati</taxon>
        <taxon>Actinomycetota</taxon>
        <taxon>Actinomycetes</taxon>
        <taxon>Propionibacteriales</taxon>
        <taxon>Nocardioidaceae</taxon>
        <taxon>Nocardioides</taxon>
    </lineage>
</organism>
<evidence type="ECO:0000313" key="13">
    <source>
        <dbReference type="EMBL" id="QSR26832.1"/>
    </source>
</evidence>
<name>A0ABX7PM27_9ACTN</name>
<dbReference type="SUPFAM" id="SSF102114">
    <property type="entry name" value="Radical SAM enzymes"/>
    <property type="match status" value="1"/>
</dbReference>